<feature type="transmembrane region" description="Helical" evidence="1">
    <location>
        <begin position="64"/>
        <end position="85"/>
    </location>
</feature>
<keyword evidence="1" id="KW-1133">Transmembrane helix</keyword>
<keyword evidence="1" id="KW-0812">Transmembrane</keyword>
<name>A0ABS5HSV5_9RHOB</name>
<organism evidence="2 3">
    <name type="scientific">Thalassovita aquimarina</name>
    <dbReference type="NCBI Taxonomy" id="2785917"/>
    <lineage>
        <taxon>Bacteria</taxon>
        <taxon>Pseudomonadati</taxon>
        <taxon>Pseudomonadota</taxon>
        <taxon>Alphaproteobacteria</taxon>
        <taxon>Rhodobacterales</taxon>
        <taxon>Roseobacteraceae</taxon>
        <taxon>Thalassovita</taxon>
    </lineage>
</organism>
<protein>
    <submittedName>
        <fullName evidence="2">Uncharacterized protein</fullName>
    </submittedName>
</protein>
<keyword evidence="3" id="KW-1185">Reference proteome</keyword>
<evidence type="ECO:0000313" key="2">
    <source>
        <dbReference type="EMBL" id="MBR9652060.1"/>
    </source>
</evidence>
<proteinExistence type="predicted"/>
<comment type="caution">
    <text evidence="2">The sequence shown here is derived from an EMBL/GenBank/DDBJ whole genome shotgun (WGS) entry which is preliminary data.</text>
</comment>
<dbReference type="EMBL" id="JADMKU010000011">
    <property type="protein sequence ID" value="MBR9652060.1"/>
    <property type="molecule type" value="Genomic_DNA"/>
</dbReference>
<keyword evidence="1" id="KW-0472">Membrane</keyword>
<dbReference type="Proteomes" id="UP001195941">
    <property type="component" value="Unassembled WGS sequence"/>
</dbReference>
<accession>A0ABS5HSV5</accession>
<dbReference type="RefSeq" id="WP_212701579.1">
    <property type="nucleotide sequence ID" value="NZ_JADMKU010000011.1"/>
</dbReference>
<gene>
    <name evidence="2" type="ORF">IT775_13115</name>
</gene>
<feature type="transmembrane region" description="Helical" evidence="1">
    <location>
        <begin position="21"/>
        <end position="44"/>
    </location>
</feature>
<evidence type="ECO:0000256" key="1">
    <source>
        <dbReference type="SAM" id="Phobius"/>
    </source>
</evidence>
<evidence type="ECO:0000313" key="3">
    <source>
        <dbReference type="Proteomes" id="UP001195941"/>
    </source>
</evidence>
<sequence>MGRVLSPEDFVDGRGISNRTILTLWVLGAFYNLLVGYLFSQLLSEAMIASLSEAWLIGKRITELLIYSPISIGYYLASLTGIILFSHSISMRFTRATPRQKIAVQ</sequence>
<reference evidence="2 3" key="1">
    <citation type="journal article" date="2021" name="Arch. Microbiol.">
        <title>Thalassobius aquimarinus sp. nov., isolated from the Sea of Japan seashore.</title>
        <authorList>
            <person name="Kurilenko V.V."/>
            <person name="Romanenko L.A."/>
            <person name="Chernysheva N.Y."/>
            <person name="Velansky P.V."/>
            <person name="Tekutyeva L.A."/>
            <person name="Isaeva M.P."/>
            <person name="Mikhailov V.V."/>
        </authorList>
    </citation>
    <scope>NUCLEOTIDE SEQUENCE [LARGE SCALE GENOMIC DNA]</scope>
    <source>
        <strain evidence="2 3">KMM 8518</strain>
    </source>
</reference>